<evidence type="ECO:0000313" key="3">
    <source>
        <dbReference type="Proteomes" id="UP000218209"/>
    </source>
</evidence>
<protein>
    <submittedName>
        <fullName evidence="2">Uncharacterized protein</fullName>
    </submittedName>
</protein>
<sequence length="131" mass="13977">MAATKALALLLTLVALVSLATATAVPAQGEDVFGSSTLIDAPGLSDIAAVRARKCSSYFPCGWRTATGQAKVSYKCYFKVAASLARPEAAKNGCAPHPYKCRDAKCKGWKQCTCDKCFSAKTKVRVWCEHP</sequence>
<reference evidence="2 3" key="1">
    <citation type="submission" date="2017-03" db="EMBL/GenBank/DDBJ databases">
        <title>WGS assembly of Porphyra umbilicalis.</title>
        <authorList>
            <person name="Brawley S.H."/>
            <person name="Blouin N.A."/>
            <person name="Ficko-Blean E."/>
            <person name="Wheeler G.L."/>
            <person name="Lohr M."/>
            <person name="Goodson H.V."/>
            <person name="Jenkins J.W."/>
            <person name="Blaby-Haas C.E."/>
            <person name="Helliwell K.E."/>
            <person name="Chan C."/>
            <person name="Marriage T."/>
            <person name="Bhattacharya D."/>
            <person name="Klein A.S."/>
            <person name="Badis Y."/>
            <person name="Brodie J."/>
            <person name="Cao Y."/>
            <person name="Collen J."/>
            <person name="Dittami S.M."/>
            <person name="Gachon C.M."/>
            <person name="Green B.R."/>
            <person name="Karpowicz S."/>
            <person name="Kim J.W."/>
            <person name="Kudahl U."/>
            <person name="Lin S."/>
            <person name="Michel G."/>
            <person name="Mittag M."/>
            <person name="Olson B.J."/>
            <person name="Pangilinan J."/>
            <person name="Peng Y."/>
            <person name="Qiu H."/>
            <person name="Shu S."/>
            <person name="Singer J.T."/>
            <person name="Smith A.G."/>
            <person name="Sprecher B.N."/>
            <person name="Wagner V."/>
            <person name="Wang W."/>
            <person name="Wang Z.-Y."/>
            <person name="Yan J."/>
            <person name="Yarish C."/>
            <person name="Zoeuner-Riek S."/>
            <person name="Zhuang Y."/>
            <person name="Zou Y."/>
            <person name="Lindquist E.A."/>
            <person name="Grimwood J."/>
            <person name="Barry K."/>
            <person name="Rokhsar D.S."/>
            <person name="Schmutz J."/>
            <person name="Stiller J.W."/>
            <person name="Grossman A.R."/>
            <person name="Prochnik S.E."/>
        </authorList>
    </citation>
    <scope>NUCLEOTIDE SEQUENCE [LARGE SCALE GENOMIC DNA]</scope>
    <source>
        <strain evidence="2">4086291</strain>
    </source>
</reference>
<feature type="chain" id="PRO_5013140824" evidence="1">
    <location>
        <begin position="23"/>
        <end position="131"/>
    </location>
</feature>
<accession>A0A1X6NJC8</accession>
<dbReference type="Proteomes" id="UP000218209">
    <property type="component" value="Unassembled WGS sequence"/>
</dbReference>
<dbReference type="EMBL" id="KV920229">
    <property type="protein sequence ID" value="OSX68660.1"/>
    <property type="molecule type" value="Genomic_DNA"/>
</dbReference>
<organism evidence="2 3">
    <name type="scientific">Porphyra umbilicalis</name>
    <name type="common">Purple laver</name>
    <name type="synonym">Red alga</name>
    <dbReference type="NCBI Taxonomy" id="2786"/>
    <lineage>
        <taxon>Eukaryota</taxon>
        <taxon>Rhodophyta</taxon>
        <taxon>Bangiophyceae</taxon>
        <taxon>Bangiales</taxon>
        <taxon>Bangiaceae</taxon>
        <taxon>Porphyra</taxon>
    </lineage>
</organism>
<dbReference type="AlphaFoldDB" id="A0A1X6NJC8"/>
<name>A0A1X6NJC8_PORUM</name>
<evidence type="ECO:0000256" key="1">
    <source>
        <dbReference type="SAM" id="SignalP"/>
    </source>
</evidence>
<evidence type="ECO:0000313" key="2">
    <source>
        <dbReference type="EMBL" id="OSX68660.1"/>
    </source>
</evidence>
<keyword evidence="3" id="KW-1185">Reference proteome</keyword>
<proteinExistence type="predicted"/>
<keyword evidence="1" id="KW-0732">Signal</keyword>
<feature type="signal peptide" evidence="1">
    <location>
        <begin position="1"/>
        <end position="22"/>
    </location>
</feature>
<gene>
    <name evidence="2" type="ORF">BU14_2422s0001</name>
</gene>